<organism evidence="2 3">
    <name type="scientific">Staphylotrichum longicolle</name>
    <dbReference type="NCBI Taxonomy" id="669026"/>
    <lineage>
        <taxon>Eukaryota</taxon>
        <taxon>Fungi</taxon>
        <taxon>Dikarya</taxon>
        <taxon>Ascomycota</taxon>
        <taxon>Pezizomycotina</taxon>
        <taxon>Sordariomycetes</taxon>
        <taxon>Sordariomycetidae</taxon>
        <taxon>Sordariales</taxon>
        <taxon>Chaetomiaceae</taxon>
        <taxon>Staphylotrichum</taxon>
    </lineage>
</organism>
<comment type="caution">
    <text evidence="2">The sequence shown here is derived from an EMBL/GenBank/DDBJ whole genome shotgun (WGS) entry which is preliminary data.</text>
</comment>
<feature type="domain" description="Rhodanese" evidence="1">
    <location>
        <begin position="42"/>
        <end position="141"/>
    </location>
</feature>
<dbReference type="PROSITE" id="PS50206">
    <property type="entry name" value="RHODANESE_3"/>
    <property type="match status" value="1"/>
</dbReference>
<name>A0AAD4F5U7_9PEZI</name>
<keyword evidence="3" id="KW-1185">Reference proteome</keyword>
<evidence type="ECO:0000259" key="1">
    <source>
        <dbReference type="PROSITE" id="PS50206"/>
    </source>
</evidence>
<sequence length="154" mass="17162">MARREDGTPWWADFPEPKSVAAQVEPAHVLRLLEEQELFANHPRDFLIVDARRGDCTGGTVRGAMNLPAHSFYPTRKALYNLCRQAGITKVIFYCGSSLGRGPRCAAWLQDYVQEVGGDLESVVMVGGIRGWVEAYGGRMMDGYVEKAQQAENR</sequence>
<dbReference type="InterPro" id="IPR001763">
    <property type="entry name" value="Rhodanese-like_dom"/>
</dbReference>
<dbReference type="GO" id="GO:0004725">
    <property type="term" value="F:protein tyrosine phosphatase activity"/>
    <property type="evidence" value="ECO:0007669"/>
    <property type="project" value="TreeGrafter"/>
</dbReference>
<dbReference type="InterPro" id="IPR036873">
    <property type="entry name" value="Rhodanese-like_dom_sf"/>
</dbReference>
<proteinExistence type="predicted"/>
<gene>
    <name evidence="2" type="ORF">NEMBOFW57_003740</name>
</gene>
<dbReference type="PANTHER" id="PTHR10828">
    <property type="entry name" value="M-PHASE INDUCER PHOSPHATASE DUAL SPECIFICITY PHOSPHATASE CDC25"/>
    <property type="match status" value="1"/>
</dbReference>
<dbReference type="GO" id="GO:0005737">
    <property type="term" value="C:cytoplasm"/>
    <property type="evidence" value="ECO:0007669"/>
    <property type="project" value="TreeGrafter"/>
</dbReference>
<dbReference type="SUPFAM" id="SSF52821">
    <property type="entry name" value="Rhodanese/Cell cycle control phosphatase"/>
    <property type="match status" value="1"/>
</dbReference>
<dbReference type="EMBL" id="JAHCVI010000001">
    <property type="protein sequence ID" value="KAG7293684.1"/>
    <property type="molecule type" value="Genomic_DNA"/>
</dbReference>
<accession>A0AAD4F5U7</accession>
<reference evidence="2" key="1">
    <citation type="submission" date="2023-02" db="EMBL/GenBank/DDBJ databases">
        <authorList>
            <person name="Palmer J.M."/>
        </authorList>
    </citation>
    <scope>NUCLEOTIDE SEQUENCE</scope>
    <source>
        <strain evidence="2">FW57</strain>
    </source>
</reference>
<dbReference type="Gene3D" id="3.40.250.10">
    <property type="entry name" value="Rhodanese-like domain"/>
    <property type="match status" value="1"/>
</dbReference>
<protein>
    <recommendedName>
        <fullName evidence="1">Rhodanese domain-containing protein</fullName>
    </recommendedName>
</protein>
<dbReference type="Proteomes" id="UP001197093">
    <property type="component" value="Unassembled WGS sequence"/>
</dbReference>
<dbReference type="SMART" id="SM00450">
    <property type="entry name" value="RHOD"/>
    <property type="match status" value="1"/>
</dbReference>
<evidence type="ECO:0000313" key="3">
    <source>
        <dbReference type="Proteomes" id="UP001197093"/>
    </source>
</evidence>
<dbReference type="AlphaFoldDB" id="A0AAD4F5U7"/>
<dbReference type="GO" id="GO:0005634">
    <property type="term" value="C:nucleus"/>
    <property type="evidence" value="ECO:0007669"/>
    <property type="project" value="TreeGrafter"/>
</dbReference>
<evidence type="ECO:0000313" key="2">
    <source>
        <dbReference type="EMBL" id="KAG7293684.1"/>
    </source>
</evidence>
<dbReference type="PANTHER" id="PTHR10828:SF50">
    <property type="entry name" value="REDUCTASE (ARC2), PUTATIVE (AFU_ORTHOLOGUE AFUA_6G13400)-RELATED"/>
    <property type="match status" value="1"/>
</dbReference>